<proteinExistence type="predicted"/>
<dbReference type="Proteomes" id="UP000031623">
    <property type="component" value="Chromosome"/>
</dbReference>
<dbReference type="SUPFAM" id="SSF56281">
    <property type="entry name" value="Metallo-hydrolase/oxidoreductase"/>
    <property type="match status" value="1"/>
</dbReference>
<dbReference type="OrthoDB" id="9803916at2"/>
<keyword evidence="2" id="KW-1185">Reference proteome</keyword>
<dbReference type="KEGG" id="tig:THII_0389"/>
<dbReference type="Gene3D" id="3.60.15.10">
    <property type="entry name" value="Ribonuclease Z/Hydroxyacylglutathione hydrolase-like"/>
    <property type="match status" value="1"/>
</dbReference>
<dbReference type="STRING" id="40754.THII_0389"/>
<dbReference type="Pfam" id="PF23023">
    <property type="entry name" value="Anti-Pycsar_Apyc1"/>
    <property type="match status" value="2"/>
</dbReference>
<dbReference type="HOGENOM" id="CLU_796778_0_0_6"/>
<organism evidence="1 2">
    <name type="scientific">Thioploca ingrica</name>
    <dbReference type="NCBI Taxonomy" id="40754"/>
    <lineage>
        <taxon>Bacteria</taxon>
        <taxon>Pseudomonadati</taxon>
        <taxon>Pseudomonadota</taxon>
        <taxon>Gammaproteobacteria</taxon>
        <taxon>Thiotrichales</taxon>
        <taxon>Thiotrichaceae</taxon>
        <taxon>Thioploca</taxon>
    </lineage>
</organism>
<sequence>MKVTAIGVHSAFGTGAYEEVITAKQAYELALKISKSSELQPASEEVVAAEINKLTQRLYLPKWQSNFLIEFDMPSKRGKRPYRLLLDAGGDVRHALKGIGLTSSDMDGVYISHPHNDHIGGIEYLALTTFFNPFYTSPKQEWLKNQFIADKLFLEYEWWPIPPGNTKPDLFVHRKVLNPLKRAVGPGLDTLQGVPNVSLETYFDIHVLGKQENGQTKSHIFQDGDGQWTLTPIFAMHVISSSEEMPSYGISLQHSSGYNVLMPTDIQSIMPPQLESHYRRANRIYMDCETSHFPSGVHPHITDLIKNMDKETQRKCFLYHYDSYPEVPDDMFYGILKTGDSHTYPE</sequence>
<protein>
    <submittedName>
        <fullName evidence="1">Uncharacterized protein</fullName>
    </submittedName>
</protein>
<reference evidence="1" key="1">
    <citation type="journal article" date="2014" name="ISME J.">
        <title>Ecophysiology of Thioploca ingrica as revealed by the complete genome sequence supplemented with proteomic evidence.</title>
        <authorList>
            <person name="Kojima H."/>
            <person name="Ogura Y."/>
            <person name="Yamamoto N."/>
            <person name="Togashi T."/>
            <person name="Mori H."/>
            <person name="Watanabe T."/>
            <person name="Nemoto F."/>
            <person name="Kurokawa K."/>
            <person name="Hayashi T."/>
            <person name="Fukui M."/>
        </authorList>
    </citation>
    <scope>NUCLEOTIDE SEQUENCE [LARGE SCALE GENOMIC DNA]</scope>
</reference>
<dbReference type="InterPro" id="IPR036866">
    <property type="entry name" value="RibonucZ/Hydroxyglut_hydro"/>
</dbReference>
<name>A0A090BU89_9GAMM</name>
<accession>A0A090BU89</accession>
<dbReference type="EMBL" id="AP014633">
    <property type="protein sequence ID" value="BAP54686.1"/>
    <property type="molecule type" value="Genomic_DNA"/>
</dbReference>
<dbReference type="AlphaFoldDB" id="A0A090BU89"/>
<gene>
    <name evidence="1" type="ORF">THII_0389</name>
</gene>
<evidence type="ECO:0000313" key="1">
    <source>
        <dbReference type="EMBL" id="BAP54686.1"/>
    </source>
</evidence>
<evidence type="ECO:0000313" key="2">
    <source>
        <dbReference type="Proteomes" id="UP000031623"/>
    </source>
</evidence>